<evidence type="ECO:0000313" key="2">
    <source>
        <dbReference type="Proteomes" id="UP000828048"/>
    </source>
</evidence>
<dbReference type="Proteomes" id="UP000828048">
    <property type="component" value="Chromosome 5"/>
</dbReference>
<sequence>MMPTNTYSLLEIRRMFAQIFAKLFVIKIWINYWFCLCRGAAVTTGLAFAQWFVGHAVVDVLITYFTDSWKRDNLLKAVGIVNLLNGLSSVLVLAMTYVSENHVSPLKVIVYSTAAYILGMVMLCISAFHSIPDDKTGMYFVPAVLLLSVGKSGGVPILEEFLVGQLTAHEPQLDKDEGRVNARKTLWWITASLLSALLTPKIFTNDNWLVKFICSTSVMGIGYLLFLCCIPLYHRSVDEATATEISHASSKESINDGPAVCAGSLVEQWKPLSIMFPMWSTFLVFSLVLSTADTFFSEQGNNMHPTVSIYILLMIRNIISVSWRVEVRRLHAIAENGLCVKQNAVIPMSVMRLAPQFCLVGLMQGLGKRGLDLFYEVHVSDVAVGKYGSALNEAVIGFGSLLNGLLVFLFKSWFRDTLNCSRLDKYYLMLMVVSFGNMCYYGCVYSFYSNKKETKDDVEVEETGELNIELV</sequence>
<accession>A0ACB7Y2C8</accession>
<keyword evidence="2" id="KW-1185">Reference proteome</keyword>
<reference evidence="1 2" key="1">
    <citation type="journal article" date="2021" name="Hortic Res">
        <title>High-quality reference genome and annotation aids understanding of berry development for evergreen blueberry (Vaccinium darrowii).</title>
        <authorList>
            <person name="Yu J."/>
            <person name="Hulse-Kemp A.M."/>
            <person name="Babiker E."/>
            <person name="Staton M."/>
        </authorList>
    </citation>
    <scope>NUCLEOTIDE SEQUENCE [LARGE SCALE GENOMIC DNA]</scope>
    <source>
        <strain evidence="2">cv. NJ 8807/NJ 8810</strain>
        <tissue evidence="1">Young leaf</tissue>
    </source>
</reference>
<comment type="caution">
    <text evidence="1">The sequence shown here is derived from an EMBL/GenBank/DDBJ whole genome shotgun (WGS) entry which is preliminary data.</text>
</comment>
<protein>
    <submittedName>
        <fullName evidence="1">Uncharacterized protein</fullName>
    </submittedName>
</protein>
<evidence type="ECO:0000313" key="1">
    <source>
        <dbReference type="EMBL" id="KAH7847632.1"/>
    </source>
</evidence>
<dbReference type="EMBL" id="CM037155">
    <property type="protein sequence ID" value="KAH7847632.1"/>
    <property type="molecule type" value="Genomic_DNA"/>
</dbReference>
<gene>
    <name evidence="1" type="ORF">Vadar_028340</name>
</gene>
<name>A0ACB7Y2C8_9ERIC</name>
<organism evidence="1 2">
    <name type="scientific">Vaccinium darrowii</name>
    <dbReference type="NCBI Taxonomy" id="229202"/>
    <lineage>
        <taxon>Eukaryota</taxon>
        <taxon>Viridiplantae</taxon>
        <taxon>Streptophyta</taxon>
        <taxon>Embryophyta</taxon>
        <taxon>Tracheophyta</taxon>
        <taxon>Spermatophyta</taxon>
        <taxon>Magnoliopsida</taxon>
        <taxon>eudicotyledons</taxon>
        <taxon>Gunneridae</taxon>
        <taxon>Pentapetalae</taxon>
        <taxon>asterids</taxon>
        <taxon>Ericales</taxon>
        <taxon>Ericaceae</taxon>
        <taxon>Vaccinioideae</taxon>
        <taxon>Vaccinieae</taxon>
        <taxon>Vaccinium</taxon>
    </lineage>
</organism>
<proteinExistence type="predicted"/>